<protein>
    <submittedName>
        <fullName evidence="2">SAM-dependent methyltransferase</fullName>
    </submittedName>
</protein>
<dbReference type="EMBL" id="JBHSAQ010000003">
    <property type="protein sequence ID" value="MFC3958369.1"/>
    <property type="molecule type" value="Genomic_DNA"/>
</dbReference>
<gene>
    <name evidence="2" type="ORF">ACFOUR_08315</name>
</gene>
<dbReference type="Pfam" id="PF00590">
    <property type="entry name" value="TP_methylase"/>
    <property type="match status" value="1"/>
</dbReference>
<organism evidence="2 3">
    <name type="scientific">Halovivax cerinus</name>
    <dbReference type="NCBI Taxonomy" id="1487865"/>
    <lineage>
        <taxon>Archaea</taxon>
        <taxon>Methanobacteriati</taxon>
        <taxon>Methanobacteriota</taxon>
        <taxon>Stenosarchaea group</taxon>
        <taxon>Halobacteria</taxon>
        <taxon>Halobacteriales</taxon>
        <taxon>Natrialbaceae</taxon>
        <taxon>Halovivax</taxon>
    </lineage>
</organism>
<feature type="domain" description="Tetrapyrrole methylase" evidence="1">
    <location>
        <begin position="8"/>
        <end position="226"/>
    </location>
</feature>
<evidence type="ECO:0000313" key="2">
    <source>
        <dbReference type="EMBL" id="MFC3958369.1"/>
    </source>
</evidence>
<dbReference type="GO" id="GO:0008168">
    <property type="term" value="F:methyltransferase activity"/>
    <property type="evidence" value="ECO:0007669"/>
    <property type="project" value="UniProtKB-KW"/>
</dbReference>
<dbReference type="GO" id="GO:0032259">
    <property type="term" value="P:methylation"/>
    <property type="evidence" value="ECO:0007669"/>
    <property type="project" value="UniProtKB-KW"/>
</dbReference>
<dbReference type="Proteomes" id="UP001595846">
    <property type="component" value="Unassembled WGS sequence"/>
</dbReference>
<dbReference type="SUPFAM" id="SSF53790">
    <property type="entry name" value="Tetrapyrrole methylase"/>
    <property type="match status" value="1"/>
</dbReference>
<evidence type="ECO:0000259" key="1">
    <source>
        <dbReference type="Pfam" id="PF00590"/>
    </source>
</evidence>
<keyword evidence="3" id="KW-1185">Reference proteome</keyword>
<dbReference type="InterPro" id="IPR000878">
    <property type="entry name" value="4pyrrol_Mease"/>
</dbReference>
<dbReference type="AlphaFoldDB" id="A0ABD5NN20"/>
<keyword evidence="2" id="KW-0489">Methyltransferase</keyword>
<dbReference type="Gene3D" id="3.40.1010.10">
    <property type="entry name" value="Cobalt-precorrin-4 Transmethylase, Domain 1"/>
    <property type="match status" value="1"/>
</dbReference>
<comment type="caution">
    <text evidence="2">The sequence shown here is derived from an EMBL/GenBank/DDBJ whole genome shotgun (WGS) entry which is preliminary data.</text>
</comment>
<sequence length="281" mass="32090">MSDDPVDIYVIGLGMVAIRQLTNEAEAAIDKSQVLFTVDYHTEMLERYVGDRVDELVDLTEEYTEGEHRIETYERMAQRVIDRAGEIDGPVAFALYGHPLVFVTPSQWVTERATEAGLRVEVQPGISSMDCLYCDLGLDPSRNGIQMFEATDLLLREFELNSNVPAMIWQVGSVEAVQYSERTGNEPARFTRLREYLERFYPPDHEVTIVQTATYPITDSKLLRFELQAFESMADEINPIQTLYVPPVAEKSVQNRELQETIESAEHLEFITRDEDPAEAR</sequence>
<evidence type="ECO:0000313" key="3">
    <source>
        <dbReference type="Proteomes" id="UP001595846"/>
    </source>
</evidence>
<dbReference type="RefSeq" id="WP_382274182.1">
    <property type="nucleotide sequence ID" value="NZ_JBHSAQ010000003.1"/>
</dbReference>
<keyword evidence="2" id="KW-0808">Transferase</keyword>
<dbReference type="CDD" id="cd19916">
    <property type="entry name" value="OphMA_like"/>
    <property type="match status" value="1"/>
</dbReference>
<accession>A0ABD5NN20</accession>
<name>A0ABD5NN20_9EURY</name>
<dbReference type="InterPro" id="IPR014777">
    <property type="entry name" value="4pyrrole_Mease_sub1"/>
</dbReference>
<reference evidence="2 3" key="1">
    <citation type="journal article" date="2019" name="Int. J. Syst. Evol. Microbiol.">
        <title>The Global Catalogue of Microorganisms (GCM) 10K type strain sequencing project: providing services to taxonomists for standard genome sequencing and annotation.</title>
        <authorList>
            <consortium name="The Broad Institute Genomics Platform"/>
            <consortium name="The Broad Institute Genome Sequencing Center for Infectious Disease"/>
            <person name="Wu L."/>
            <person name="Ma J."/>
        </authorList>
    </citation>
    <scope>NUCLEOTIDE SEQUENCE [LARGE SCALE GENOMIC DNA]</scope>
    <source>
        <strain evidence="2 3">IBRC-M 10256</strain>
    </source>
</reference>
<proteinExistence type="predicted"/>
<dbReference type="InterPro" id="IPR035996">
    <property type="entry name" value="4pyrrol_Methylase_sf"/>
</dbReference>